<protein>
    <recommendedName>
        <fullName evidence="5">Zinc-ribbon domain-containing protein</fullName>
    </recommendedName>
</protein>
<dbReference type="RefSeq" id="XP_011780995.1">
    <property type="nucleotide sequence ID" value="XM_011782693.1"/>
</dbReference>
<dbReference type="GeneID" id="23867075"/>
<evidence type="ECO:0008006" key="5">
    <source>
        <dbReference type="Google" id="ProtNLM"/>
    </source>
</evidence>
<evidence type="ECO:0000256" key="1">
    <source>
        <dbReference type="SAM" id="Coils"/>
    </source>
</evidence>
<feature type="region of interest" description="Disordered" evidence="2">
    <location>
        <begin position="305"/>
        <end position="384"/>
    </location>
</feature>
<evidence type="ECO:0000313" key="4">
    <source>
        <dbReference type="Proteomes" id="UP000002316"/>
    </source>
</evidence>
<feature type="region of interest" description="Disordered" evidence="2">
    <location>
        <begin position="50"/>
        <end position="79"/>
    </location>
</feature>
<feature type="region of interest" description="Disordered" evidence="2">
    <location>
        <begin position="216"/>
        <end position="258"/>
    </location>
</feature>
<gene>
    <name evidence="3" type="ORF">TbgDal_XI18510</name>
</gene>
<proteinExistence type="predicted"/>
<evidence type="ECO:0000256" key="2">
    <source>
        <dbReference type="SAM" id="MobiDB-lite"/>
    </source>
</evidence>
<dbReference type="OrthoDB" id="244627at2759"/>
<dbReference type="AlphaFoldDB" id="D0AAN0"/>
<dbReference type="KEGG" id="tbg:TbgDal_XI18510"/>
<accession>D0AAN0</accession>
<reference evidence="4" key="1">
    <citation type="journal article" date="2010" name="PLoS Negl. Trop. Dis.">
        <title>The genome sequence of Trypanosoma brucei gambiense, causative agent of chronic human african trypanosomiasis.</title>
        <authorList>
            <person name="Jackson A.P."/>
            <person name="Sanders M."/>
            <person name="Berry A."/>
            <person name="McQuillan J."/>
            <person name="Aslett M.A."/>
            <person name="Quail M.A."/>
            <person name="Chukualim B."/>
            <person name="Capewell P."/>
            <person name="MacLeod A."/>
            <person name="Melville S.E."/>
            <person name="Gibson W."/>
            <person name="Barry J.D."/>
            <person name="Berriman M."/>
            <person name="Hertz-Fowler C."/>
        </authorList>
    </citation>
    <scope>NUCLEOTIDE SEQUENCE [LARGE SCALE GENOMIC DNA]</scope>
    <source>
        <strain evidence="4">MHOM/CI/86/DAL972</strain>
    </source>
</reference>
<feature type="region of interest" description="Disordered" evidence="2">
    <location>
        <begin position="516"/>
        <end position="601"/>
    </location>
</feature>
<feature type="compositionally biased region" description="Polar residues" evidence="2">
    <location>
        <begin position="550"/>
        <end position="568"/>
    </location>
</feature>
<evidence type="ECO:0000313" key="3">
    <source>
        <dbReference type="EMBL" id="CBH18731.1"/>
    </source>
</evidence>
<feature type="coiled-coil region" evidence="1">
    <location>
        <begin position="118"/>
        <end position="150"/>
    </location>
</feature>
<organism evidence="3 4">
    <name type="scientific">Trypanosoma brucei gambiense (strain MHOM/CI/86/DAL972)</name>
    <dbReference type="NCBI Taxonomy" id="679716"/>
    <lineage>
        <taxon>Eukaryota</taxon>
        <taxon>Discoba</taxon>
        <taxon>Euglenozoa</taxon>
        <taxon>Kinetoplastea</taxon>
        <taxon>Metakinetoplastina</taxon>
        <taxon>Trypanosomatida</taxon>
        <taxon>Trypanosomatidae</taxon>
        <taxon>Trypanosoma</taxon>
    </lineage>
</organism>
<sequence length="783" mass="85047">MTETDGGLKTEAVPLSRMATSVRQYDEGSCSVLIPQGDFNDSVTNPIIHLEQPPSRHSPYDMESRKVSPFRPTPSTLHRMDTTIDSTIDADANDDSISLVSRLSYSRRRRRRDFCGPVDAAEEERQRQELEKALKNLEEMQRENKERMMRIGSTMASTHSAHTTGRRASYDDQGPEQYLRTQSVGVHLTREVLRLQMFERAATSLTVPDPLMEAINSSRRQRCKGSANKLTSPKTKRNGLWMASSNKKNGESPARQSQCLAPNSLATCASAESLSVKKDVNAGKNPPAVTQVLTTSKELAAEQHYGNGKATVANGGGRANNGNNRGMNSSVSPASSKDDPQDQLLSSAGDVKSVKRAGNQGKRTVGGGRPSSGRPSGRSSSPPIIILTVDARRHMGEEDARRLLSAKPLEGYESHSHLRHSMDTSVLSNTTVKRAAPHASKATEPFAPMPSTVIAERESESRGKVTPPEVRRNRQTSETRTSPVSTIALTPASHADGFLTRDEVNRKSGSVQLHLQTTQQPLTKNQSATTTATSPQAEKKKKVSQAGVATRTQQPAKQRSGKVTNASLKSPGGSAGDGKVKPLRTQIQPTAGTARTERRNGVVHRSSFPRTGVEPLTQQRTIINFGSSHNQTSPLSHGESSYPIYDKDGRRVKNSHYKLGQTTVTNTTTTTATASNAPVVTATANAAVVAVTTVRQRSTVGNLKIRRKSFTSLSPTASTERESMRPLATDRPQATTLNTVRCVAPAQQQPTKQLVPFCTECGKRHLDDKVKFCAFCGHKRELA</sequence>
<feature type="compositionally biased region" description="Basic and acidic residues" evidence="2">
    <location>
        <begin position="455"/>
        <end position="477"/>
    </location>
</feature>
<dbReference type="VEuPathDB" id="TriTrypDB:Tbg972.11.18510"/>
<feature type="region of interest" description="Disordered" evidence="2">
    <location>
        <begin position="433"/>
        <end position="498"/>
    </location>
</feature>
<feature type="compositionally biased region" description="Low complexity" evidence="2">
    <location>
        <begin position="371"/>
        <end position="383"/>
    </location>
</feature>
<dbReference type="Proteomes" id="UP000002316">
    <property type="component" value="Chromosome 11"/>
</dbReference>
<feature type="compositionally biased region" description="Polar residues" evidence="2">
    <location>
        <begin position="478"/>
        <end position="488"/>
    </location>
</feature>
<feature type="compositionally biased region" description="Low complexity" evidence="2">
    <location>
        <begin position="516"/>
        <end position="534"/>
    </location>
</feature>
<name>D0AAN0_TRYB9</name>
<keyword evidence="1" id="KW-0175">Coiled coil</keyword>
<dbReference type="EMBL" id="FN554974">
    <property type="protein sequence ID" value="CBH18731.1"/>
    <property type="molecule type" value="Genomic_DNA"/>
</dbReference>